<dbReference type="Gene3D" id="3.10.450.50">
    <property type="match status" value="1"/>
</dbReference>
<protein>
    <recommendedName>
        <fullName evidence="3">SnoaL-like domain-containing protein</fullName>
    </recommendedName>
</protein>
<reference evidence="1 2" key="1">
    <citation type="submission" date="2023-08" db="EMBL/GenBank/DDBJ databases">
        <title>Functional and genomic diversity of the sorghum phyllosphere microbiome.</title>
        <authorList>
            <person name="Shade A."/>
        </authorList>
    </citation>
    <scope>NUCLEOTIDE SEQUENCE [LARGE SCALE GENOMIC DNA]</scope>
    <source>
        <strain evidence="1 2">SORGH_AS_0445</strain>
    </source>
</reference>
<dbReference type="InterPro" id="IPR032710">
    <property type="entry name" value="NTF2-like_dom_sf"/>
</dbReference>
<dbReference type="SUPFAM" id="SSF54427">
    <property type="entry name" value="NTF2-like"/>
    <property type="match status" value="1"/>
</dbReference>
<evidence type="ECO:0000313" key="1">
    <source>
        <dbReference type="EMBL" id="MDR6141137.1"/>
    </source>
</evidence>
<evidence type="ECO:0008006" key="3">
    <source>
        <dbReference type="Google" id="ProtNLM"/>
    </source>
</evidence>
<accession>A0ABU1HM65</accession>
<gene>
    <name evidence="1" type="ORF">QE375_000691</name>
</gene>
<name>A0ABU1HM65_9MICO</name>
<evidence type="ECO:0000313" key="2">
    <source>
        <dbReference type="Proteomes" id="UP001249291"/>
    </source>
</evidence>
<dbReference type="EMBL" id="JAVIZQ010000001">
    <property type="protein sequence ID" value="MDR6141137.1"/>
    <property type="molecule type" value="Genomic_DNA"/>
</dbReference>
<keyword evidence="2" id="KW-1185">Reference proteome</keyword>
<proteinExistence type="predicted"/>
<sequence length="132" mass="14356">MSPQTNPPTPAETASGSAFEHVRRLEGHVPSVVTDALQAANAQNADALIRCFRPDADVDAWGMLFEGVQGITLWIEKWIIENRVQFTDLMHAWDGNVLAVHTQIHGASYKGPATLNFSTVGDMISALRITTA</sequence>
<comment type="caution">
    <text evidence="1">The sequence shown here is derived from an EMBL/GenBank/DDBJ whole genome shotgun (WGS) entry which is preliminary data.</text>
</comment>
<dbReference type="RefSeq" id="WP_309687619.1">
    <property type="nucleotide sequence ID" value="NZ_JAVIZQ010000001.1"/>
</dbReference>
<organism evidence="1 2">
    <name type="scientific">Microbacterium foliorum</name>
    <dbReference type="NCBI Taxonomy" id="104336"/>
    <lineage>
        <taxon>Bacteria</taxon>
        <taxon>Bacillati</taxon>
        <taxon>Actinomycetota</taxon>
        <taxon>Actinomycetes</taxon>
        <taxon>Micrococcales</taxon>
        <taxon>Microbacteriaceae</taxon>
        <taxon>Microbacterium</taxon>
    </lineage>
</organism>
<dbReference type="Proteomes" id="UP001249291">
    <property type="component" value="Unassembled WGS sequence"/>
</dbReference>